<dbReference type="GO" id="GO:0061630">
    <property type="term" value="F:ubiquitin protein ligase activity"/>
    <property type="evidence" value="ECO:0007669"/>
    <property type="project" value="UniProtKB-EC"/>
</dbReference>
<protein>
    <recommendedName>
        <fullName evidence="4">RING-type E3 ubiquitin transferase</fullName>
        <ecNumber evidence="4">2.3.2.27</ecNumber>
    </recommendedName>
</protein>
<comment type="subcellular location">
    <subcellularLocation>
        <location evidence="2">Membrane</location>
    </subcellularLocation>
</comment>
<keyword evidence="5" id="KW-0808">Transferase</keyword>
<organism evidence="8 9">
    <name type="scientific">Sinocyclocheilus anshuiensis</name>
    <dbReference type="NCBI Taxonomy" id="1608454"/>
    <lineage>
        <taxon>Eukaryota</taxon>
        <taxon>Metazoa</taxon>
        <taxon>Chordata</taxon>
        <taxon>Craniata</taxon>
        <taxon>Vertebrata</taxon>
        <taxon>Euteleostomi</taxon>
        <taxon>Actinopterygii</taxon>
        <taxon>Neopterygii</taxon>
        <taxon>Teleostei</taxon>
        <taxon>Ostariophysi</taxon>
        <taxon>Cypriniformes</taxon>
        <taxon>Cyprinidae</taxon>
        <taxon>Cyprininae</taxon>
        <taxon>Sinocyclocheilus</taxon>
    </lineage>
</organism>
<keyword evidence="6" id="KW-0833">Ubl conjugation pathway</keyword>
<keyword evidence="9" id="KW-1185">Reference proteome</keyword>
<dbReference type="Proteomes" id="UP000472260">
    <property type="component" value="Unassembled WGS sequence"/>
</dbReference>
<dbReference type="GO" id="GO:0005737">
    <property type="term" value="C:cytoplasm"/>
    <property type="evidence" value="ECO:0007669"/>
    <property type="project" value="TreeGrafter"/>
</dbReference>
<dbReference type="PANTHER" id="PTHR46661:SF3">
    <property type="entry name" value="E3 UBIQUITIN-PROTEIN LIGASE ZNRF2"/>
    <property type="match status" value="1"/>
</dbReference>
<dbReference type="GO" id="GO:0070936">
    <property type="term" value="P:protein K48-linked ubiquitination"/>
    <property type="evidence" value="ECO:0007669"/>
    <property type="project" value="TreeGrafter"/>
</dbReference>
<dbReference type="GO" id="GO:0043161">
    <property type="term" value="P:proteasome-mediated ubiquitin-dependent protein catabolic process"/>
    <property type="evidence" value="ECO:0007669"/>
    <property type="project" value="TreeGrafter"/>
</dbReference>
<evidence type="ECO:0000313" key="9">
    <source>
        <dbReference type="Proteomes" id="UP000472260"/>
    </source>
</evidence>
<keyword evidence="7" id="KW-0472">Membrane</keyword>
<reference evidence="8" key="1">
    <citation type="submission" date="2025-08" db="UniProtKB">
        <authorList>
            <consortium name="Ensembl"/>
        </authorList>
    </citation>
    <scope>IDENTIFICATION</scope>
</reference>
<comment type="catalytic activity">
    <reaction evidence="1">
        <text>S-ubiquitinyl-[E2 ubiquitin-conjugating enzyme]-L-cysteine + [acceptor protein]-L-lysine = [E2 ubiquitin-conjugating enzyme]-L-cysteine + N(6)-ubiquitinyl-[acceptor protein]-L-lysine.</text>
        <dbReference type="EC" id="2.3.2.27"/>
    </reaction>
</comment>
<dbReference type="EC" id="2.3.2.27" evidence="4"/>
<dbReference type="GO" id="GO:0016020">
    <property type="term" value="C:membrane"/>
    <property type="evidence" value="ECO:0007669"/>
    <property type="project" value="UniProtKB-SubCell"/>
</dbReference>
<dbReference type="AlphaFoldDB" id="A0A671KEY5"/>
<accession>A0A671KEY5</accession>
<evidence type="ECO:0000256" key="5">
    <source>
        <dbReference type="ARBA" id="ARBA00022679"/>
    </source>
</evidence>
<comment type="pathway">
    <text evidence="3">Protein modification; protein ubiquitination.</text>
</comment>
<evidence type="ECO:0000313" key="8">
    <source>
        <dbReference type="Ensembl" id="ENSSANP00000005075.1"/>
    </source>
</evidence>
<reference evidence="8" key="2">
    <citation type="submission" date="2025-09" db="UniProtKB">
        <authorList>
            <consortium name="Ensembl"/>
        </authorList>
    </citation>
    <scope>IDENTIFICATION</scope>
</reference>
<evidence type="ECO:0000256" key="6">
    <source>
        <dbReference type="ARBA" id="ARBA00022786"/>
    </source>
</evidence>
<name>A0A671KEY5_9TELE</name>
<evidence type="ECO:0000256" key="3">
    <source>
        <dbReference type="ARBA" id="ARBA00004906"/>
    </source>
</evidence>
<evidence type="ECO:0000256" key="2">
    <source>
        <dbReference type="ARBA" id="ARBA00004370"/>
    </source>
</evidence>
<proteinExistence type="predicted"/>
<evidence type="ECO:0000256" key="7">
    <source>
        <dbReference type="ARBA" id="ARBA00023136"/>
    </source>
</evidence>
<sequence length="72" mass="7856">MAVAGHRVVGVFSLYASDTGHDEAFPCIATPRGRNDVLSRDSGECSICLDDMVQGDTIWFEVNRSCPEHPTD</sequence>
<dbReference type="InterPro" id="IPR051878">
    <property type="entry name" value="ZNRF_ubiq-protein_ligase"/>
</dbReference>
<evidence type="ECO:0000256" key="1">
    <source>
        <dbReference type="ARBA" id="ARBA00000900"/>
    </source>
</evidence>
<dbReference type="Ensembl" id="ENSSANT00000005454.1">
    <property type="protein sequence ID" value="ENSSANP00000005075.1"/>
    <property type="gene ID" value="ENSSANG00000002754.1"/>
</dbReference>
<dbReference type="PANTHER" id="PTHR46661">
    <property type="entry name" value="E3 UBIQUITIN-PROTEIN LIGASE ZNRF1-LIKE PROTEIN"/>
    <property type="match status" value="1"/>
</dbReference>
<evidence type="ECO:0000256" key="4">
    <source>
        <dbReference type="ARBA" id="ARBA00012483"/>
    </source>
</evidence>